<protein>
    <submittedName>
        <fullName evidence="1">Uncharacterized protein</fullName>
    </submittedName>
</protein>
<comment type="caution">
    <text evidence="1">The sequence shown here is derived from an EMBL/GenBank/DDBJ whole genome shotgun (WGS) entry which is preliminary data.</text>
</comment>
<reference evidence="1 2" key="1">
    <citation type="journal article" date="2004" name="Appl. Environ. Microbiol.">
        <title>Mineralization of individual congeners of linear alkylbenzenesulfonate by defined pairs of heterotrophic bacteria.</title>
        <authorList>
            <person name="Schleheck D."/>
            <person name="Knepper T.P."/>
            <person name="Fischer K."/>
            <person name="Cook A.M."/>
        </authorList>
    </citation>
    <scope>NUCLEOTIDE SEQUENCE [LARGE SCALE GENOMIC DNA]</scope>
    <source>
        <strain evidence="2">DSM 14576 / KF-1</strain>
    </source>
</reference>
<evidence type="ECO:0000313" key="1">
    <source>
        <dbReference type="EMBL" id="EED67164.1"/>
    </source>
</evidence>
<organism evidence="1 2">
    <name type="scientific">Comamonas testosteroni (strain DSM 14576 / KF-1)</name>
    <name type="common">Pseudomonas testosteroni</name>
    <dbReference type="NCBI Taxonomy" id="399795"/>
    <lineage>
        <taxon>Bacteria</taxon>
        <taxon>Pseudomonadati</taxon>
        <taxon>Pseudomonadota</taxon>
        <taxon>Betaproteobacteria</taxon>
        <taxon>Burkholderiales</taxon>
        <taxon>Comamonadaceae</taxon>
        <taxon>Comamonas</taxon>
    </lineage>
</organism>
<accession>B7WRH9</accession>
<dbReference type="AlphaFoldDB" id="B7WRH9"/>
<dbReference type="Proteomes" id="UP000003039">
    <property type="component" value="Unassembled WGS sequence"/>
</dbReference>
<dbReference type="RefSeq" id="WP_003054574.1">
    <property type="nucleotide sequence ID" value="NZ_AAUJ02000001.1"/>
</dbReference>
<name>B7WRH9_COMTK</name>
<sequence length="141" mass="15603">MHIARIFRETKGGHKTYRAFIINNLGNGARTCRICIDDDSDIEVGASVYALVASRSKPTASPFQHYVVIERVSDAAGAEYLEKNSEVKKAYKALCTATKHIEAGKLKSPAIKTVKELALNMPFFKAESEEILDTLAEKQKN</sequence>
<proteinExistence type="predicted"/>
<dbReference type="EMBL" id="AAUJ02000001">
    <property type="protein sequence ID" value="EED67164.1"/>
    <property type="molecule type" value="Genomic_DNA"/>
</dbReference>
<gene>
    <name evidence="1" type="ORF">CtesDRAFT_PD2110</name>
</gene>
<evidence type="ECO:0000313" key="2">
    <source>
        <dbReference type="Proteomes" id="UP000003039"/>
    </source>
</evidence>